<keyword evidence="2" id="KW-0808">Transferase</keyword>
<sequence>MLHAEFDMNGRVIGNGLQPYIIAEAGSNFNQSMDLARRLIDVAAESGADAVKFQLFRADVLYPAGGEMYEIFKSIELNAGWVPALQDHARQQGIEFLASAFDVESVKTLRQVDVAAFKVASSEATNLQLLYLMASFGKPMIISTAMCDMVDVEEAVAVCQAAGNNRIALLQCGAVYPLSPEQVNLRVMQTFVKRFGCPVGFSDHTLSNHVALASVGLGAALIEKHFTLDKTAEGPDHAYAAEPHQLRALVSEIREAYQAMGSREKEMLPQERAVGRREGLYAARTISAGSILSEGDIEVRRPALGIRSRHKPVVLGARSLREIQPGEPLTWQLIGFS</sequence>
<dbReference type="PANTHER" id="PTHR42966">
    <property type="entry name" value="N-ACETYLNEURAMINATE SYNTHASE"/>
    <property type="match status" value="1"/>
</dbReference>
<dbReference type="InterPro" id="IPR051690">
    <property type="entry name" value="PseI-like"/>
</dbReference>
<dbReference type="GO" id="GO:0016740">
    <property type="term" value="F:transferase activity"/>
    <property type="evidence" value="ECO:0007669"/>
    <property type="project" value="UniProtKB-KW"/>
</dbReference>
<dbReference type="EMBL" id="BAAFGK010000004">
    <property type="protein sequence ID" value="GAB0058360.1"/>
    <property type="molecule type" value="Genomic_DNA"/>
</dbReference>
<dbReference type="SUPFAM" id="SSF51569">
    <property type="entry name" value="Aldolase"/>
    <property type="match status" value="1"/>
</dbReference>
<dbReference type="InterPro" id="IPR006190">
    <property type="entry name" value="SAF_AFP_Neu5Ac"/>
</dbReference>
<protein>
    <submittedName>
        <fullName evidence="2">N,N'-diacetyllegionaminic acid synthase</fullName>
        <ecNumber evidence="2">2.5.1.101</ecNumber>
    </submittedName>
</protein>
<dbReference type="PROSITE" id="PS50844">
    <property type="entry name" value="AFP_LIKE"/>
    <property type="match status" value="1"/>
</dbReference>
<dbReference type="InterPro" id="IPR057736">
    <property type="entry name" value="SAF_PseI/NeuA/NeuB"/>
</dbReference>
<accession>A0ABQ0CBY6</accession>
<dbReference type="SUPFAM" id="SSF51269">
    <property type="entry name" value="AFP III-like domain"/>
    <property type="match status" value="1"/>
</dbReference>
<dbReference type="Proteomes" id="UP001628193">
    <property type="component" value="Unassembled WGS sequence"/>
</dbReference>
<dbReference type="Gene3D" id="3.20.20.70">
    <property type="entry name" value="Aldolase class I"/>
    <property type="match status" value="1"/>
</dbReference>
<organism evidence="2 3">
    <name type="scientific">Candidatus Magnetaquiglobus chichijimensis</name>
    <dbReference type="NCBI Taxonomy" id="3141448"/>
    <lineage>
        <taxon>Bacteria</taxon>
        <taxon>Pseudomonadati</taxon>
        <taxon>Pseudomonadota</taxon>
        <taxon>Magnetococcia</taxon>
        <taxon>Magnetococcales</taxon>
        <taxon>Candidatus Magnetaquicoccaceae</taxon>
        <taxon>Candidatus Magnetaquiglobus</taxon>
    </lineage>
</organism>
<reference evidence="2 3" key="1">
    <citation type="submission" date="2024-05" db="EMBL/GenBank/DDBJ databases">
        <authorList>
            <consortium name="Candidatus Magnetaquicoccaceae bacterium FCR-1 genome sequencing consortium"/>
            <person name="Shimoshige H."/>
            <person name="Shimamura S."/>
            <person name="Taoka A."/>
            <person name="Kobayashi H."/>
            <person name="Maekawa T."/>
        </authorList>
    </citation>
    <scope>NUCLEOTIDE SEQUENCE [LARGE SCALE GENOMIC DNA]</scope>
    <source>
        <strain evidence="2 3">FCR-1</strain>
    </source>
</reference>
<dbReference type="InterPro" id="IPR013132">
    <property type="entry name" value="PseI/NeuA/B-like_N"/>
</dbReference>
<proteinExistence type="predicted"/>
<reference evidence="2 3" key="2">
    <citation type="submission" date="2024-09" db="EMBL/GenBank/DDBJ databases">
        <title>Draft genome sequence of Candidatus Magnetaquicoccaceae bacterium FCR-1.</title>
        <authorList>
            <person name="Shimoshige H."/>
            <person name="Shimamura S."/>
            <person name="Taoka A."/>
            <person name="Kobayashi H."/>
            <person name="Maekawa T."/>
        </authorList>
    </citation>
    <scope>NUCLEOTIDE SEQUENCE [LARGE SCALE GENOMIC DNA]</scope>
    <source>
        <strain evidence="2 3">FCR-1</strain>
    </source>
</reference>
<dbReference type="EC" id="2.5.1.101" evidence="2"/>
<dbReference type="PANTHER" id="PTHR42966:SF2">
    <property type="entry name" value="PSEUDAMINIC ACID SYNTHASE"/>
    <property type="match status" value="1"/>
</dbReference>
<evidence type="ECO:0000259" key="1">
    <source>
        <dbReference type="PROSITE" id="PS50844"/>
    </source>
</evidence>
<dbReference type="Pfam" id="PF08666">
    <property type="entry name" value="SAF"/>
    <property type="match status" value="1"/>
</dbReference>
<evidence type="ECO:0000313" key="3">
    <source>
        <dbReference type="Proteomes" id="UP001628193"/>
    </source>
</evidence>
<evidence type="ECO:0000313" key="2">
    <source>
        <dbReference type="EMBL" id="GAB0058360.1"/>
    </source>
</evidence>
<dbReference type="Gene3D" id="3.90.1210.10">
    <property type="entry name" value="Antifreeze-like/N-acetylneuraminic acid synthase C-terminal domain"/>
    <property type="match status" value="1"/>
</dbReference>
<keyword evidence="3" id="KW-1185">Reference proteome</keyword>
<dbReference type="Pfam" id="PF03102">
    <property type="entry name" value="NeuB"/>
    <property type="match status" value="1"/>
</dbReference>
<gene>
    <name evidence="2" type="primary">neuB_1</name>
    <name evidence="2" type="ORF">SIID45300_02709</name>
</gene>
<dbReference type="InterPro" id="IPR036732">
    <property type="entry name" value="AFP_Neu5c_C_sf"/>
</dbReference>
<dbReference type="SMART" id="SM00858">
    <property type="entry name" value="SAF"/>
    <property type="match status" value="1"/>
</dbReference>
<name>A0ABQ0CBY6_9PROT</name>
<dbReference type="CDD" id="cd11615">
    <property type="entry name" value="SAF_NeuB_like"/>
    <property type="match status" value="1"/>
</dbReference>
<comment type="caution">
    <text evidence="2">The sequence shown here is derived from an EMBL/GenBank/DDBJ whole genome shotgun (WGS) entry which is preliminary data.</text>
</comment>
<dbReference type="RefSeq" id="WP_420906035.1">
    <property type="nucleotide sequence ID" value="NZ_BAAFGK010000004.1"/>
</dbReference>
<feature type="domain" description="AFP-like" evidence="1">
    <location>
        <begin position="279"/>
        <end position="337"/>
    </location>
</feature>
<dbReference type="InterPro" id="IPR013974">
    <property type="entry name" value="SAF"/>
</dbReference>
<dbReference type="InterPro" id="IPR013785">
    <property type="entry name" value="Aldolase_TIM"/>
</dbReference>